<evidence type="ECO:0000259" key="3">
    <source>
        <dbReference type="PROSITE" id="PS51186"/>
    </source>
</evidence>
<reference evidence="4" key="1">
    <citation type="submission" date="2020-11" db="EMBL/GenBank/DDBJ databases">
        <title>Kefir isolates.</title>
        <authorList>
            <person name="Marcisauskas S."/>
            <person name="Kim Y."/>
            <person name="Blasche S."/>
        </authorList>
    </citation>
    <scope>NUCLEOTIDE SEQUENCE</scope>
    <source>
        <strain evidence="4">Olga-1</strain>
    </source>
</reference>
<evidence type="ECO:0000313" key="4">
    <source>
        <dbReference type="EMBL" id="KAG0689309.1"/>
    </source>
</evidence>
<dbReference type="PROSITE" id="PS51186">
    <property type="entry name" value="GNAT"/>
    <property type="match status" value="1"/>
</dbReference>
<protein>
    <submittedName>
        <fullName evidence="4">N-terminal acetyltransferase</fullName>
    </submittedName>
</protein>
<evidence type="ECO:0000256" key="2">
    <source>
        <dbReference type="ARBA" id="ARBA00023315"/>
    </source>
</evidence>
<proteinExistence type="predicted"/>
<name>A0A9P6WLX7_9ASCO</name>
<evidence type="ECO:0000256" key="1">
    <source>
        <dbReference type="ARBA" id="ARBA00022679"/>
    </source>
</evidence>
<organism evidence="4 5">
    <name type="scientific">Pichia californica</name>
    <dbReference type="NCBI Taxonomy" id="460514"/>
    <lineage>
        <taxon>Eukaryota</taxon>
        <taxon>Fungi</taxon>
        <taxon>Dikarya</taxon>
        <taxon>Ascomycota</taxon>
        <taxon>Saccharomycotina</taxon>
        <taxon>Pichiomycetes</taxon>
        <taxon>Pichiales</taxon>
        <taxon>Pichiaceae</taxon>
        <taxon>Pichia</taxon>
    </lineage>
</organism>
<keyword evidence="2" id="KW-0012">Acyltransferase</keyword>
<dbReference type="Proteomes" id="UP000697127">
    <property type="component" value="Unassembled WGS sequence"/>
</dbReference>
<keyword evidence="1" id="KW-0808">Transferase</keyword>
<feature type="domain" description="N-acetyltransferase" evidence="3">
    <location>
        <begin position="2"/>
        <end position="169"/>
    </location>
</feature>
<dbReference type="EMBL" id="PUHW01000088">
    <property type="protein sequence ID" value="KAG0689309.1"/>
    <property type="molecule type" value="Genomic_DNA"/>
</dbReference>
<evidence type="ECO:0000313" key="5">
    <source>
        <dbReference type="Proteomes" id="UP000697127"/>
    </source>
</evidence>
<dbReference type="PANTHER" id="PTHR45910">
    <property type="entry name" value="N-ALPHA-ACETYLTRANSFERASE 20"/>
    <property type="match status" value="1"/>
</dbReference>
<dbReference type="InterPro" id="IPR000182">
    <property type="entry name" value="GNAT_dom"/>
</dbReference>
<accession>A0A9P6WLX7</accession>
<gene>
    <name evidence="4" type="primary">NAT3</name>
    <name evidence="4" type="ORF">C6P40_005246</name>
</gene>
<dbReference type="InterPro" id="IPR051646">
    <property type="entry name" value="NatB_acetyltransferase_subunit"/>
</dbReference>
<dbReference type="GO" id="GO:0031416">
    <property type="term" value="C:NatB complex"/>
    <property type="evidence" value="ECO:0007669"/>
    <property type="project" value="TreeGrafter"/>
</dbReference>
<dbReference type="CDD" id="cd04301">
    <property type="entry name" value="NAT_SF"/>
    <property type="match status" value="1"/>
</dbReference>
<dbReference type="AlphaFoldDB" id="A0A9P6WLX7"/>
<keyword evidence="5" id="KW-1185">Reference proteome</keyword>
<dbReference type="PANTHER" id="PTHR45910:SF1">
    <property type="entry name" value="N-ALPHA-ACETYLTRANSFERASE 20"/>
    <property type="match status" value="1"/>
</dbReference>
<dbReference type="Pfam" id="PF00583">
    <property type="entry name" value="Acetyltransf_1"/>
    <property type="match status" value="1"/>
</dbReference>
<dbReference type="SUPFAM" id="SSF55729">
    <property type="entry name" value="Acyl-CoA N-acyltransferases (Nat)"/>
    <property type="match status" value="1"/>
</dbReference>
<dbReference type="Gene3D" id="3.40.630.30">
    <property type="match status" value="1"/>
</dbReference>
<comment type="caution">
    <text evidence="4">The sequence shown here is derived from an EMBL/GenBank/DDBJ whole genome shotgun (WGS) entry which is preliminary data.</text>
</comment>
<dbReference type="InterPro" id="IPR016181">
    <property type="entry name" value="Acyl_CoA_acyltransferase"/>
</dbReference>
<dbReference type="GO" id="GO:0004596">
    <property type="term" value="F:protein-N-terminal amino-acid acetyltransferase activity"/>
    <property type="evidence" value="ECO:0007669"/>
    <property type="project" value="TreeGrafter"/>
</dbReference>
<sequence>MTSIKPFQATDLFDLTPINLDPLTENFYLYFYHQYLFTWPTLSYKSINNYGEPTGYMLAKTEGTGKEWHAHISAVTVDPNFRRVGLGSYLCDQLKIISEPTRPINAWFIDLFVKCSNKTAITLYEKLGYSVFRRVIDYYGNNNNNNTISINKKKINDDVDAFDMRISLKRDVNNETVRKNGRKVYVLPEDVQF</sequence>